<dbReference type="GO" id="GO:0004842">
    <property type="term" value="F:ubiquitin-protein transferase activity"/>
    <property type="evidence" value="ECO:0007669"/>
    <property type="project" value="TreeGrafter"/>
</dbReference>
<feature type="region of interest" description="Disordered" evidence="8">
    <location>
        <begin position="493"/>
        <end position="514"/>
    </location>
</feature>
<dbReference type="SUPFAM" id="SSF48403">
    <property type="entry name" value="Ankyrin repeat"/>
    <property type="match status" value="1"/>
</dbReference>
<feature type="compositionally biased region" description="Low complexity" evidence="8">
    <location>
        <begin position="496"/>
        <end position="514"/>
    </location>
</feature>
<name>A0A9P7FJJ7_9AGAM</name>
<feature type="compositionally biased region" description="Acidic residues" evidence="8">
    <location>
        <begin position="658"/>
        <end position="672"/>
    </location>
</feature>
<evidence type="ECO:0000259" key="9">
    <source>
        <dbReference type="PROSITE" id="PS50178"/>
    </source>
</evidence>
<feature type="domain" description="FYVE-type" evidence="9">
    <location>
        <begin position="738"/>
        <end position="810"/>
    </location>
</feature>
<feature type="region of interest" description="Disordered" evidence="8">
    <location>
        <begin position="1"/>
        <end position="92"/>
    </location>
</feature>
<dbReference type="RefSeq" id="XP_041298980.1">
    <property type="nucleotide sequence ID" value="XM_041433250.1"/>
</dbReference>
<dbReference type="PANTHER" id="PTHR24171:SF8">
    <property type="entry name" value="BRCA1-ASSOCIATED RING DOMAIN PROTEIN 1"/>
    <property type="match status" value="1"/>
</dbReference>
<dbReference type="GeneID" id="64695509"/>
<dbReference type="EMBL" id="JABBWM010000003">
    <property type="protein sequence ID" value="KAG2118871.1"/>
    <property type="molecule type" value="Genomic_DNA"/>
</dbReference>
<keyword evidence="2" id="KW-0677">Repeat</keyword>
<dbReference type="SMART" id="SM00248">
    <property type="entry name" value="ANK"/>
    <property type="match status" value="4"/>
</dbReference>
<evidence type="ECO:0000256" key="7">
    <source>
        <dbReference type="PROSITE-ProRule" id="PRU00091"/>
    </source>
</evidence>
<dbReference type="Gene3D" id="3.30.40.10">
    <property type="entry name" value="Zinc/RING finger domain, C3HC4 (zinc finger)"/>
    <property type="match status" value="1"/>
</dbReference>
<dbReference type="AlphaFoldDB" id="A0A9P7FJJ7"/>
<evidence type="ECO:0000256" key="2">
    <source>
        <dbReference type="ARBA" id="ARBA00022737"/>
    </source>
</evidence>
<sequence>MATPELGKPHLGTIEESGLSDTRLSRTASDVSDQSDEEGFTYPESDSEEEEFVYPGTTEETATVASGGEPPSSENVATSIADPEAEQEQIPVSPPMVPVDVIASPVSSPAIPVTQPHPSPAQLEALSAAASSGDLSLLKKLFQTASQGSQVEAFALSNDASPRTGFTVLHAAASRGYLDIVKWLTVVSVVEDCGAIPDLEDREGETALHKAALHGHLPIITYLLPDRADVNARDADGWTALHNACSKGYLDIVRWLCEHGGISSVDIRSKGGWTPLMNAASKGHSPIVIYLLTKQEANPLVRNIWGETAYDAAAAVFEVWICEVLQKSEAERWRRTTVPYNPLAVHTTVPLILYENQRLDARLKTLAVSGGKPKWSHYGLGRPGRRALFELKLPSPNDAGATLVAAWRSGVQLPLIGDPWSLPETSSRDRPAVEDTERSHFWLSDWTLDYPGVDVEAAWEYAEDFSSPDEAWIAEPPPQLQRLLSGSGLMTASLGAPSRSHSRTSSSSSVTSASVAARAPTWEPDGAMYHLASDGSLVPFTENDQGDFGEGEGQELGAMTSTRLSSAQDYVSRAWYLVGTQRDAVVGEETLSAVEARRAIAKLERATTELRQGILNGIQGDGDTERKTQAEVLLNTYSRELERRRLAAGNQRWLISGPDDDYVEDDDEDEEEFRYPGYTPSGAPIHPTSVSRPPTDLTPHLSQAPDFRVPTHEAPQKVLSPRWTAPTPYQVHAQWERDDMVSNCNDCHRRFGFLLRRHHCRKCGRIFCDRCSSHRALLDPSVIVRDPVFPESAASSSTQRVCQGCHDEINASLPTRFSGSTSSTMERIVVDQRRLMAPGQLHRQESSSQLSDLAECPVCSTSLADLGLPAEQEAHVKICLEGDAETTPQAAKYLVYKLPGESALLGVECKFCFITLV</sequence>
<feature type="region of interest" description="Disordered" evidence="8">
    <location>
        <begin position="657"/>
        <end position="697"/>
    </location>
</feature>
<dbReference type="OrthoDB" id="10057496at2759"/>
<gene>
    <name evidence="10" type="ORF">F5147DRAFT_647982</name>
</gene>
<dbReference type="Pfam" id="PF13857">
    <property type="entry name" value="Ank_5"/>
    <property type="match status" value="1"/>
</dbReference>
<dbReference type="Pfam" id="PF12796">
    <property type="entry name" value="Ank_2"/>
    <property type="match status" value="1"/>
</dbReference>
<evidence type="ECO:0000256" key="4">
    <source>
        <dbReference type="ARBA" id="ARBA00022833"/>
    </source>
</evidence>
<dbReference type="SMART" id="SM00064">
    <property type="entry name" value="FYVE"/>
    <property type="match status" value="1"/>
</dbReference>
<dbReference type="PROSITE" id="PS50178">
    <property type="entry name" value="ZF_FYVE"/>
    <property type="match status" value="1"/>
</dbReference>
<dbReference type="InterPro" id="IPR013083">
    <property type="entry name" value="Znf_RING/FYVE/PHD"/>
</dbReference>
<dbReference type="Gene3D" id="1.25.40.20">
    <property type="entry name" value="Ankyrin repeat-containing domain"/>
    <property type="match status" value="2"/>
</dbReference>
<dbReference type="InterPro" id="IPR011011">
    <property type="entry name" value="Znf_FYVE_PHD"/>
</dbReference>
<feature type="repeat" description="ANK" evidence="6">
    <location>
        <begin position="236"/>
        <end position="260"/>
    </location>
</feature>
<dbReference type="Proteomes" id="UP000823399">
    <property type="component" value="Unassembled WGS sequence"/>
</dbReference>
<dbReference type="PANTHER" id="PTHR24171">
    <property type="entry name" value="ANKYRIN REPEAT DOMAIN-CONTAINING PROTEIN 39-RELATED"/>
    <property type="match status" value="1"/>
</dbReference>
<keyword evidence="3 7" id="KW-0863">Zinc-finger</keyword>
<dbReference type="InterPro" id="IPR017455">
    <property type="entry name" value="Znf_FYVE-rel"/>
</dbReference>
<protein>
    <recommendedName>
        <fullName evidence="9">FYVE-type domain-containing protein</fullName>
    </recommendedName>
</protein>
<dbReference type="InterPro" id="IPR002110">
    <property type="entry name" value="Ankyrin_rpt"/>
</dbReference>
<dbReference type="InterPro" id="IPR000306">
    <property type="entry name" value="Znf_FYVE"/>
</dbReference>
<evidence type="ECO:0000256" key="1">
    <source>
        <dbReference type="ARBA" id="ARBA00022723"/>
    </source>
</evidence>
<evidence type="ECO:0000256" key="3">
    <source>
        <dbReference type="ARBA" id="ARBA00022771"/>
    </source>
</evidence>
<dbReference type="Pfam" id="PF13637">
    <property type="entry name" value="Ank_4"/>
    <property type="match status" value="1"/>
</dbReference>
<dbReference type="GO" id="GO:0008270">
    <property type="term" value="F:zinc ion binding"/>
    <property type="evidence" value="ECO:0007669"/>
    <property type="project" value="UniProtKB-KW"/>
</dbReference>
<reference evidence="10" key="1">
    <citation type="journal article" date="2020" name="New Phytol.">
        <title>Comparative genomics reveals dynamic genome evolution in host specialist ectomycorrhizal fungi.</title>
        <authorList>
            <person name="Lofgren L.A."/>
            <person name="Nguyen N.H."/>
            <person name="Vilgalys R."/>
            <person name="Ruytinx J."/>
            <person name="Liao H.L."/>
            <person name="Branco S."/>
            <person name="Kuo A."/>
            <person name="LaButti K."/>
            <person name="Lipzen A."/>
            <person name="Andreopoulos W."/>
            <person name="Pangilinan J."/>
            <person name="Riley R."/>
            <person name="Hundley H."/>
            <person name="Na H."/>
            <person name="Barry K."/>
            <person name="Grigoriev I.V."/>
            <person name="Stajich J.E."/>
            <person name="Kennedy P.G."/>
        </authorList>
    </citation>
    <scope>NUCLEOTIDE SEQUENCE</scope>
    <source>
        <strain evidence="10">FC423</strain>
    </source>
</reference>
<keyword evidence="4" id="KW-0862">Zinc</keyword>
<dbReference type="PROSITE" id="PS50297">
    <property type="entry name" value="ANK_REP_REGION"/>
    <property type="match status" value="2"/>
</dbReference>
<feature type="compositionally biased region" description="Polar residues" evidence="8">
    <location>
        <begin position="19"/>
        <end position="32"/>
    </location>
</feature>
<proteinExistence type="predicted"/>
<accession>A0A9P7FJJ7</accession>
<evidence type="ECO:0000256" key="8">
    <source>
        <dbReference type="SAM" id="MobiDB-lite"/>
    </source>
</evidence>
<dbReference type="GO" id="GO:0085020">
    <property type="term" value="P:protein K6-linked ubiquitination"/>
    <property type="evidence" value="ECO:0007669"/>
    <property type="project" value="TreeGrafter"/>
</dbReference>
<dbReference type="Pfam" id="PF01363">
    <property type="entry name" value="FYVE"/>
    <property type="match status" value="1"/>
</dbReference>
<evidence type="ECO:0000256" key="6">
    <source>
        <dbReference type="PROSITE-ProRule" id="PRU00023"/>
    </source>
</evidence>
<dbReference type="PROSITE" id="PS50088">
    <property type="entry name" value="ANK_REPEAT"/>
    <property type="match status" value="2"/>
</dbReference>
<dbReference type="InterPro" id="IPR036770">
    <property type="entry name" value="Ankyrin_rpt-contain_sf"/>
</dbReference>
<dbReference type="CDD" id="cd00065">
    <property type="entry name" value="FYVE_like_SF"/>
    <property type="match status" value="1"/>
</dbReference>
<dbReference type="SUPFAM" id="SSF57903">
    <property type="entry name" value="FYVE/PHD zinc finger"/>
    <property type="match status" value="1"/>
</dbReference>
<evidence type="ECO:0000256" key="5">
    <source>
        <dbReference type="ARBA" id="ARBA00023043"/>
    </source>
</evidence>
<evidence type="ECO:0000313" key="10">
    <source>
        <dbReference type="EMBL" id="KAG2118871.1"/>
    </source>
</evidence>
<keyword evidence="11" id="KW-1185">Reference proteome</keyword>
<feature type="compositionally biased region" description="Acidic residues" evidence="8">
    <location>
        <begin position="33"/>
        <end position="52"/>
    </location>
</feature>
<keyword evidence="1" id="KW-0479">Metal-binding</keyword>
<feature type="repeat" description="ANK" evidence="6">
    <location>
        <begin position="203"/>
        <end position="235"/>
    </location>
</feature>
<organism evidence="10 11">
    <name type="scientific">Suillus discolor</name>
    <dbReference type="NCBI Taxonomy" id="1912936"/>
    <lineage>
        <taxon>Eukaryota</taxon>
        <taxon>Fungi</taxon>
        <taxon>Dikarya</taxon>
        <taxon>Basidiomycota</taxon>
        <taxon>Agaricomycotina</taxon>
        <taxon>Agaricomycetes</taxon>
        <taxon>Agaricomycetidae</taxon>
        <taxon>Boletales</taxon>
        <taxon>Suillineae</taxon>
        <taxon>Suillaceae</taxon>
        <taxon>Suillus</taxon>
    </lineage>
</organism>
<evidence type="ECO:0000313" key="11">
    <source>
        <dbReference type="Proteomes" id="UP000823399"/>
    </source>
</evidence>
<comment type="caution">
    <text evidence="10">The sequence shown here is derived from an EMBL/GenBank/DDBJ whole genome shotgun (WGS) entry which is preliminary data.</text>
</comment>
<keyword evidence="5 6" id="KW-0040">ANK repeat</keyword>